<comment type="caution">
    <text evidence="2">The sequence shown here is derived from an EMBL/GenBank/DDBJ whole genome shotgun (WGS) entry which is preliminary data.</text>
</comment>
<gene>
    <name evidence="2" type="ORF">N7G274_009509</name>
</gene>
<feature type="transmembrane region" description="Helical" evidence="1">
    <location>
        <begin position="12"/>
        <end position="35"/>
    </location>
</feature>
<dbReference type="Proteomes" id="UP001590950">
    <property type="component" value="Unassembled WGS sequence"/>
</dbReference>
<reference evidence="2 3" key="1">
    <citation type="submission" date="2024-09" db="EMBL/GenBank/DDBJ databases">
        <title>Rethinking Asexuality: The Enigmatic Case of Functional Sexual Genes in Lepraria (Stereocaulaceae).</title>
        <authorList>
            <person name="Doellman M."/>
            <person name="Sun Y."/>
            <person name="Barcenas-Pena A."/>
            <person name="Lumbsch H.T."/>
            <person name="Grewe F."/>
        </authorList>
    </citation>
    <scope>NUCLEOTIDE SEQUENCE [LARGE SCALE GENOMIC DNA]</scope>
    <source>
        <strain evidence="2 3">Mercado 3170</strain>
    </source>
</reference>
<accession>A0ABR3ZW01</accession>
<protein>
    <submittedName>
        <fullName evidence="2">Uncharacterized protein</fullName>
    </submittedName>
</protein>
<dbReference type="EMBL" id="JBEFKJ010000037">
    <property type="protein sequence ID" value="KAL2037784.1"/>
    <property type="molecule type" value="Genomic_DNA"/>
</dbReference>
<keyword evidence="1" id="KW-0812">Transmembrane</keyword>
<sequence length="116" mass="12854">MVDKGKIRGRRGIMNWVSGILASCPVADWLVIHFVNEWPSISKSSINSALKTLVDSGYVDKTYKAMNIGAVDNVKAMALELSFDATGATMDFTKLIIRSTTFLPFSLKKRLRRTGI</sequence>
<keyword evidence="3" id="KW-1185">Reference proteome</keyword>
<organism evidence="2 3">
    <name type="scientific">Stereocaulon virgatum</name>
    <dbReference type="NCBI Taxonomy" id="373712"/>
    <lineage>
        <taxon>Eukaryota</taxon>
        <taxon>Fungi</taxon>
        <taxon>Dikarya</taxon>
        <taxon>Ascomycota</taxon>
        <taxon>Pezizomycotina</taxon>
        <taxon>Lecanoromycetes</taxon>
        <taxon>OSLEUM clade</taxon>
        <taxon>Lecanoromycetidae</taxon>
        <taxon>Lecanorales</taxon>
        <taxon>Lecanorineae</taxon>
        <taxon>Stereocaulaceae</taxon>
        <taxon>Stereocaulon</taxon>
    </lineage>
</organism>
<name>A0ABR3ZW01_9LECA</name>
<keyword evidence="1" id="KW-1133">Transmembrane helix</keyword>
<evidence type="ECO:0000313" key="3">
    <source>
        <dbReference type="Proteomes" id="UP001590950"/>
    </source>
</evidence>
<evidence type="ECO:0000313" key="2">
    <source>
        <dbReference type="EMBL" id="KAL2037784.1"/>
    </source>
</evidence>
<keyword evidence="1" id="KW-0472">Membrane</keyword>
<proteinExistence type="predicted"/>
<evidence type="ECO:0000256" key="1">
    <source>
        <dbReference type="SAM" id="Phobius"/>
    </source>
</evidence>
<dbReference type="PROSITE" id="PS51257">
    <property type="entry name" value="PROKAR_LIPOPROTEIN"/>
    <property type="match status" value="1"/>
</dbReference>